<dbReference type="Proteomes" id="UP000011096">
    <property type="component" value="Unassembled WGS sequence"/>
</dbReference>
<feature type="region of interest" description="Disordered" evidence="1">
    <location>
        <begin position="305"/>
        <end position="327"/>
    </location>
</feature>
<keyword evidence="2" id="KW-0812">Transmembrane</keyword>
<gene>
    <name evidence="3" type="ORF">CGGC5_v016883</name>
</gene>
<comment type="caution">
    <text evidence="3">The sequence shown here is derived from an EMBL/GenBank/DDBJ whole genome shotgun (WGS) entry which is preliminary data.</text>
</comment>
<evidence type="ECO:0000313" key="3">
    <source>
        <dbReference type="EMBL" id="KAF4473861.1"/>
    </source>
</evidence>
<sequence length="526" mass="57154">MSAEQSQRRLTIPDEISDPLKSIATKAGAHVATVVASADKAISTGAVGLMDGLNRWRDAVPVYVCLQTRGVWQLGYPNDTTEFVPYGELNMSQTLRVTALEDLWQAARLFVPGLPEDVLFEMDSADLSALGGVGIAPYWLLSFVLVGTCTAVLLSNILPQGLILLCIPRILTVALLCIVLCVALACMALCLSLPPLAGKVLSVFGANRWSFYTGSCGRPSSIKKENRVRPLPHFIAFAMLPVTDRKARPGYLAAHSAQEAGSQDHHRTLDGTGRATGSAGNRIQPETLLACRVCFRICSRRDAPPTPVPSPQLVPFGRGQRQYASGKRGVPLPTIRELGLDQFLAKPPKVSASWQGQNETPDTALWDLQLRPELGQKRRSHPCAKTKETPSLLERTGFSLLSRGTHPQCFKHLAIPEIMAIKPSNRYNMDETGILEGRGSNGLVLGSTETRSIRKKQPGSRAWTSLIECISATGKALLSRSMDRCSAFGKTLSHDSLDPPNPMAHSLEGSRNIDKVNGKVIRMPRK</sequence>
<dbReference type="RefSeq" id="XP_031876150.2">
    <property type="nucleotide sequence ID" value="XM_032027475.2"/>
</dbReference>
<accession>A0A7J6ICW6</accession>
<protein>
    <submittedName>
        <fullName evidence="3">Uncharacterized protein</fullName>
    </submittedName>
</protein>
<evidence type="ECO:0000313" key="4">
    <source>
        <dbReference type="Proteomes" id="UP000011096"/>
    </source>
</evidence>
<dbReference type="AlphaFoldDB" id="A0A7J6ICW6"/>
<evidence type="ECO:0000256" key="2">
    <source>
        <dbReference type="SAM" id="Phobius"/>
    </source>
</evidence>
<keyword evidence="2" id="KW-0472">Membrane</keyword>
<dbReference type="OrthoDB" id="10333749at2759"/>
<keyword evidence="4" id="KW-1185">Reference proteome</keyword>
<proteinExistence type="predicted"/>
<feature type="transmembrane region" description="Helical" evidence="2">
    <location>
        <begin position="170"/>
        <end position="194"/>
    </location>
</feature>
<organism evidence="3 4">
    <name type="scientific">Colletotrichum fructicola (strain Nara gc5)</name>
    <name type="common">Anthracnose fungus</name>
    <name type="synonym">Colletotrichum gloeosporioides (strain Nara gc5)</name>
    <dbReference type="NCBI Taxonomy" id="1213859"/>
    <lineage>
        <taxon>Eukaryota</taxon>
        <taxon>Fungi</taxon>
        <taxon>Dikarya</taxon>
        <taxon>Ascomycota</taxon>
        <taxon>Pezizomycotina</taxon>
        <taxon>Sordariomycetes</taxon>
        <taxon>Hypocreomycetidae</taxon>
        <taxon>Glomerellales</taxon>
        <taxon>Glomerellaceae</taxon>
        <taxon>Colletotrichum</taxon>
        <taxon>Colletotrichum gloeosporioides species complex</taxon>
    </lineage>
</organism>
<name>A0A7J6ICW6_COLFN</name>
<dbReference type="GeneID" id="43611601"/>
<evidence type="ECO:0000256" key="1">
    <source>
        <dbReference type="SAM" id="MobiDB-lite"/>
    </source>
</evidence>
<feature type="transmembrane region" description="Helical" evidence="2">
    <location>
        <begin position="138"/>
        <end position="158"/>
    </location>
</feature>
<reference evidence="3 4" key="2">
    <citation type="submission" date="2020-04" db="EMBL/GenBank/DDBJ databases">
        <title>Genome sequencing and assembly of multiple isolates from the Colletotrichum gloeosporioides species complex.</title>
        <authorList>
            <person name="Gan P."/>
            <person name="Shirasu K."/>
        </authorList>
    </citation>
    <scope>NUCLEOTIDE SEQUENCE [LARGE SCALE GENOMIC DNA]</scope>
    <source>
        <strain evidence="3 4">Nara gc5</strain>
    </source>
</reference>
<dbReference type="InParanoid" id="A0A7J6ICW6"/>
<dbReference type="EMBL" id="ANPB02000011">
    <property type="protein sequence ID" value="KAF4473861.1"/>
    <property type="molecule type" value="Genomic_DNA"/>
</dbReference>
<reference evidence="3 4" key="1">
    <citation type="submission" date="2012-08" db="EMBL/GenBank/DDBJ databases">
        <authorList>
            <person name="Gan P.H.P."/>
            <person name="Ikeda K."/>
            <person name="Irieda H."/>
            <person name="Narusaka M."/>
            <person name="O'Connell R.J."/>
            <person name="Narusaka Y."/>
            <person name="Takano Y."/>
            <person name="Kubo Y."/>
            <person name="Shirasu K."/>
        </authorList>
    </citation>
    <scope>NUCLEOTIDE SEQUENCE [LARGE SCALE GENOMIC DNA]</scope>
    <source>
        <strain evidence="3 4">Nara gc5</strain>
    </source>
</reference>
<keyword evidence="2" id="KW-1133">Transmembrane helix</keyword>
<feature type="region of interest" description="Disordered" evidence="1">
    <location>
        <begin position="253"/>
        <end position="281"/>
    </location>
</feature>